<gene>
    <name evidence="2" type="ORF">B8V81_4491</name>
</gene>
<evidence type="ECO:0000256" key="1">
    <source>
        <dbReference type="SAM" id="Coils"/>
    </source>
</evidence>
<dbReference type="AlphaFoldDB" id="A0A2N5N6W9"/>
<dbReference type="RefSeq" id="WP_101809180.1">
    <property type="nucleotide sequence ID" value="NZ_NFEZ01000004.1"/>
</dbReference>
<sequence length="108" mass="12269">MNPNEQQPQGDTSLNLTYEQFQEQQRQRREQEMIEGRMALQRAGADSSSEKVRGLVNTMQELVQELSMTENQIQVQADAQLRQLRKLKERASSIEAEVRASLGGSAPH</sequence>
<dbReference type="EMBL" id="NFEZ01000004">
    <property type="protein sequence ID" value="PLT46060.1"/>
    <property type="molecule type" value="Genomic_DNA"/>
</dbReference>
<dbReference type="Proteomes" id="UP000234789">
    <property type="component" value="Unassembled WGS sequence"/>
</dbReference>
<proteinExistence type="predicted"/>
<evidence type="ECO:0000313" key="2">
    <source>
        <dbReference type="EMBL" id="PLT46060.1"/>
    </source>
</evidence>
<keyword evidence="3" id="KW-1185">Reference proteome</keyword>
<comment type="caution">
    <text evidence="2">The sequence shown here is derived from an EMBL/GenBank/DDBJ whole genome shotgun (WGS) entry which is preliminary data.</text>
</comment>
<evidence type="ECO:0000313" key="3">
    <source>
        <dbReference type="Proteomes" id="UP000234789"/>
    </source>
</evidence>
<feature type="coiled-coil region" evidence="1">
    <location>
        <begin position="52"/>
        <end position="97"/>
    </location>
</feature>
<reference evidence="2 3" key="1">
    <citation type="submission" date="2017-05" db="EMBL/GenBank/DDBJ databases">
        <title>Functional genome analysis of Paenibacillus pasadenensis strain R16: insights on endophytic life style and antifungal activity.</title>
        <authorList>
            <person name="Passera A."/>
            <person name="Marcolungo L."/>
            <person name="Casati P."/>
            <person name="Brasca M."/>
            <person name="Quaglino F."/>
            <person name="Delledonne M."/>
        </authorList>
    </citation>
    <scope>NUCLEOTIDE SEQUENCE [LARGE SCALE GENOMIC DNA]</scope>
    <source>
        <strain evidence="2 3">R16</strain>
    </source>
</reference>
<accession>A0A2N5N6W9</accession>
<protein>
    <submittedName>
        <fullName evidence="2">Uncharacterized protein</fullName>
    </submittedName>
</protein>
<name>A0A2N5N6W9_9BACL</name>
<organism evidence="2 3">
    <name type="scientific">Paenibacillus pasadenensis</name>
    <dbReference type="NCBI Taxonomy" id="217090"/>
    <lineage>
        <taxon>Bacteria</taxon>
        <taxon>Bacillati</taxon>
        <taxon>Bacillota</taxon>
        <taxon>Bacilli</taxon>
        <taxon>Bacillales</taxon>
        <taxon>Paenibacillaceae</taxon>
        <taxon>Paenibacillus</taxon>
    </lineage>
</organism>
<keyword evidence="1" id="KW-0175">Coiled coil</keyword>